<proteinExistence type="inferred from homology"/>
<reference evidence="6" key="1">
    <citation type="submission" date="2019-03" db="EMBL/GenBank/DDBJ databases">
        <authorList>
            <person name="Mank J."/>
            <person name="Almeida P."/>
        </authorList>
    </citation>
    <scope>NUCLEOTIDE SEQUENCE</scope>
    <source>
        <strain evidence="6">78183</strain>
    </source>
</reference>
<keyword evidence="3" id="KW-0963">Cytoplasm</keyword>
<accession>A0A6N2MZP6</accession>
<dbReference type="GO" id="GO:0005737">
    <property type="term" value="C:cytoplasm"/>
    <property type="evidence" value="ECO:0007669"/>
    <property type="project" value="UniProtKB-SubCell"/>
</dbReference>
<evidence type="ECO:0000256" key="2">
    <source>
        <dbReference type="ARBA" id="ARBA00007568"/>
    </source>
</evidence>
<evidence type="ECO:0000256" key="3">
    <source>
        <dbReference type="ARBA" id="ARBA00022490"/>
    </source>
</evidence>
<evidence type="ECO:0000259" key="5">
    <source>
        <dbReference type="Pfam" id="PF00462"/>
    </source>
</evidence>
<evidence type="ECO:0000256" key="1">
    <source>
        <dbReference type="ARBA" id="ARBA00004496"/>
    </source>
</evidence>
<evidence type="ECO:0000256" key="4">
    <source>
        <dbReference type="ARBA" id="ARBA00023284"/>
    </source>
</evidence>
<dbReference type="Pfam" id="PF00462">
    <property type="entry name" value="Glutaredoxin"/>
    <property type="match status" value="1"/>
</dbReference>
<dbReference type="PANTHER" id="PTHR10168">
    <property type="entry name" value="GLUTAREDOXIN"/>
    <property type="match status" value="1"/>
</dbReference>
<dbReference type="EMBL" id="CAADRP010002040">
    <property type="protein sequence ID" value="VFU59835.1"/>
    <property type="molecule type" value="Genomic_DNA"/>
</dbReference>
<keyword evidence="4" id="KW-0676">Redox-active center</keyword>
<protein>
    <recommendedName>
        <fullName evidence="5">Glutaredoxin domain-containing protein</fullName>
    </recommendedName>
</protein>
<name>A0A6N2MZP6_SALVM</name>
<evidence type="ECO:0000313" key="6">
    <source>
        <dbReference type="EMBL" id="VFU59835.1"/>
    </source>
</evidence>
<dbReference type="InterPro" id="IPR036249">
    <property type="entry name" value="Thioredoxin-like_sf"/>
</dbReference>
<organism evidence="6">
    <name type="scientific">Salix viminalis</name>
    <name type="common">Common osier</name>
    <name type="synonym">Basket willow</name>
    <dbReference type="NCBI Taxonomy" id="40686"/>
    <lineage>
        <taxon>Eukaryota</taxon>
        <taxon>Viridiplantae</taxon>
        <taxon>Streptophyta</taxon>
        <taxon>Embryophyta</taxon>
        <taxon>Tracheophyta</taxon>
        <taxon>Spermatophyta</taxon>
        <taxon>Magnoliopsida</taxon>
        <taxon>eudicotyledons</taxon>
        <taxon>Gunneridae</taxon>
        <taxon>Pentapetalae</taxon>
        <taxon>rosids</taxon>
        <taxon>fabids</taxon>
        <taxon>Malpighiales</taxon>
        <taxon>Salicaceae</taxon>
        <taxon>Saliceae</taxon>
        <taxon>Salix</taxon>
    </lineage>
</organism>
<comment type="subcellular location">
    <subcellularLocation>
        <location evidence="1">Cytoplasm</location>
    </subcellularLocation>
</comment>
<dbReference type="PROSITE" id="PS51354">
    <property type="entry name" value="GLUTAREDOXIN_2"/>
    <property type="match status" value="1"/>
</dbReference>
<dbReference type="InterPro" id="IPR002109">
    <property type="entry name" value="Glutaredoxin"/>
</dbReference>
<feature type="domain" description="Glutaredoxin" evidence="5">
    <location>
        <begin position="83"/>
        <end position="135"/>
    </location>
</feature>
<sequence length="393" mass="43966">MLLAHILEHCPTRPPRPKGGFSKSKTMFKPSSSSMTIAAATTDFTFVLMSDLEEMVMSSNPSTAMSATLDMDIVRRLVADRPVVIFSRSTCCMSHSIKTLISSFGANPTQIEKALVQQLGCQPSVPAVFIAQEFVGGMKNFLIGHKLWRIVTRDIIKPTKEKDETDTKFADRLEEWENYYMVLQHLSTSYSHIIADYDSAKEVWDFLANRYQTTGLAHYYQLWTTLHSLKQGSSQSVNDFLAQVQPIWNQLSQAKIKTHLNVDKSPQIDIALATTRYLHHKFGNQTCKNNHQIGHNADIVMLVAHILELYPTRPPRPKGGFSKSKTMFKPSSSSMTVAAATTGFTFVLMSDLEEMVKQVICSNPSTAMSATLVILRRHGYREKVGCGQASGDF</sequence>
<dbReference type="Pfam" id="PF14223">
    <property type="entry name" value="Retrotran_gag_2"/>
    <property type="match status" value="1"/>
</dbReference>
<dbReference type="Gene3D" id="3.40.30.10">
    <property type="entry name" value="Glutaredoxin"/>
    <property type="match status" value="1"/>
</dbReference>
<comment type="similarity">
    <text evidence="2">Belongs to the glutaredoxin family. CC-type subfamily.</text>
</comment>
<dbReference type="AlphaFoldDB" id="A0A6N2MZP6"/>
<dbReference type="SUPFAM" id="SSF52833">
    <property type="entry name" value="Thioredoxin-like"/>
    <property type="match status" value="1"/>
</dbReference>
<gene>
    <name evidence="6" type="ORF">SVIM_LOCUS441416</name>
</gene>
<dbReference type="InterPro" id="IPR011905">
    <property type="entry name" value="GlrX-like_pln_2"/>
</dbReference>